<protein>
    <recommendedName>
        <fullName evidence="3">Nucleotidyl transferase AbiEii/AbiGii toxin family protein</fullName>
    </recommendedName>
</protein>
<evidence type="ECO:0008006" key="3">
    <source>
        <dbReference type="Google" id="ProtNLM"/>
    </source>
</evidence>
<dbReference type="EMBL" id="DYXC01000002">
    <property type="protein sequence ID" value="HJF13207.1"/>
    <property type="molecule type" value="Genomic_DNA"/>
</dbReference>
<reference evidence="1" key="1">
    <citation type="journal article" date="2021" name="PeerJ">
        <title>Extensive microbial diversity within the chicken gut microbiome revealed by metagenomics and culture.</title>
        <authorList>
            <person name="Gilroy R."/>
            <person name="Ravi A."/>
            <person name="Getino M."/>
            <person name="Pursley I."/>
            <person name="Horton D.L."/>
            <person name="Alikhan N.F."/>
            <person name="Baker D."/>
            <person name="Gharbi K."/>
            <person name="Hall N."/>
            <person name="Watson M."/>
            <person name="Adriaenssens E.M."/>
            <person name="Foster-Nyarko E."/>
            <person name="Jarju S."/>
            <person name="Secka A."/>
            <person name="Antonio M."/>
            <person name="Oren A."/>
            <person name="Chaudhuri R.R."/>
            <person name="La Ragione R."/>
            <person name="Hildebrand F."/>
            <person name="Pallen M.J."/>
        </authorList>
    </citation>
    <scope>NUCLEOTIDE SEQUENCE</scope>
    <source>
        <strain evidence="1">ChiHjej13B12-14962</strain>
    </source>
</reference>
<organism evidence="1 2">
    <name type="scientific">Enteractinococcus helveticum</name>
    <dbReference type="NCBI Taxonomy" id="1837282"/>
    <lineage>
        <taxon>Bacteria</taxon>
        <taxon>Bacillati</taxon>
        <taxon>Actinomycetota</taxon>
        <taxon>Actinomycetes</taxon>
        <taxon>Micrococcales</taxon>
        <taxon>Micrococcaceae</taxon>
    </lineage>
</organism>
<gene>
    <name evidence="1" type="ORF">K8V32_00180</name>
</gene>
<proteinExistence type="predicted"/>
<dbReference type="AlphaFoldDB" id="A0A921K6C0"/>
<comment type="caution">
    <text evidence="1">The sequence shown here is derived from an EMBL/GenBank/DDBJ whole genome shotgun (WGS) entry which is preliminary data.</text>
</comment>
<evidence type="ECO:0000313" key="2">
    <source>
        <dbReference type="Proteomes" id="UP000703315"/>
    </source>
</evidence>
<accession>A0A921K6C0</accession>
<sequence length="235" mass="26722">MSDAFDFTEMSEDLVAVLESAEALQHHVPDATLVGGSAAARYANHRSSYDHDHVIKDLRERFDLVLEALESDPDWITNRVTPGKIILGQLGDIEAGVRQMIRTVPLEVREVQLPSGNIVRVPTQQEALRIKAYLAVKRNQVRDYLDIAALSHRYERGNAARALNEIDRYYTDPAMAGTPVANQIVRQMASVRPKDRSTITQLDRYKNIRAPWNNWDHVKTVLLDIASRMERMDYS</sequence>
<dbReference type="RefSeq" id="WP_303901136.1">
    <property type="nucleotide sequence ID" value="NZ_DYXC01000002.1"/>
</dbReference>
<reference evidence="1" key="2">
    <citation type="submission" date="2021-09" db="EMBL/GenBank/DDBJ databases">
        <authorList>
            <person name="Gilroy R."/>
        </authorList>
    </citation>
    <scope>NUCLEOTIDE SEQUENCE</scope>
    <source>
        <strain evidence="1">ChiHjej13B12-14962</strain>
    </source>
</reference>
<evidence type="ECO:0000313" key="1">
    <source>
        <dbReference type="EMBL" id="HJF13207.1"/>
    </source>
</evidence>
<name>A0A921K6C0_9MICC</name>
<dbReference type="Proteomes" id="UP000703315">
    <property type="component" value="Unassembled WGS sequence"/>
</dbReference>